<feature type="transmembrane region" description="Helical" evidence="1">
    <location>
        <begin position="189"/>
        <end position="209"/>
    </location>
</feature>
<proteinExistence type="predicted"/>
<dbReference type="PANTHER" id="PTHR42867">
    <property type="entry name" value="MEMBRANE PROTEIN-RELATED"/>
    <property type="match status" value="1"/>
</dbReference>
<feature type="transmembrane region" description="Helical" evidence="1">
    <location>
        <begin position="221"/>
        <end position="243"/>
    </location>
</feature>
<dbReference type="Pfam" id="PF07136">
    <property type="entry name" value="DUF1385"/>
    <property type="match status" value="1"/>
</dbReference>
<dbReference type="InterPro" id="IPR010787">
    <property type="entry name" value="DUF1385"/>
</dbReference>
<reference evidence="2 3" key="1">
    <citation type="submission" date="2018-06" db="EMBL/GenBank/DDBJ databases">
        <title>Complete genome of Desulfovibrio indonesiensis P37SLT.</title>
        <authorList>
            <person name="Crispim J.S."/>
            <person name="Vidigal P.M.P."/>
            <person name="Silva L.C.F."/>
            <person name="Laguardia C.N."/>
            <person name="Araujo L.C."/>
            <person name="Dias R.S."/>
            <person name="Sousa M.P."/>
            <person name="Paula S.O."/>
            <person name="Silva C."/>
        </authorList>
    </citation>
    <scope>NUCLEOTIDE SEQUENCE [LARGE SCALE GENOMIC DNA]</scope>
    <source>
        <strain evidence="2 3">P37SLT</strain>
    </source>
</reference>
<comment type="caution">
    <text evidence="2">The sequence shown here is derived from an EMBL/GenBank/DDBJ whole genome shotgun (WGS) entry which is preliminary data.</text>
</comment>
<name>A0A7M3MAE7_9BACT</name>
<organism evidence="2 3">
    <name type="scientific">Oceanidesulfovibrio indonesiensis</name>
    <dbReference type="NCBI Taxonomy" id="54767"/>
    <lineage>
        <taxon>Bacteria</taxon>
        <taxon>Pseudomonadati</taxon>
        <taxon>Thermodesulfobacteriota</taxon>
        <taxon>Desulfovibrionia</taxon>
        <taxon>Desulfovibrionales</taxon>
        <taxon>Desulfovibrionaceae</taxon>
        <taxon>Oceanidesulfovibrio</taxon>
    </lineage>
</organism>
<sequence length="320" mass="35019">MRNTDKLAIAVRKCDGSIYVETWPWFSLTDRFPWVKKPFLRGFPVLVETLVNGIKALNFSAVQAAEDAEDEEGEGGLKTWHLVLTLFLSVGLALGLFVVVPHLFSLGMQYMGLGSDMDGISFHVWDGFFKLAIFLGYIVAISFVPDIRRVFQYHGAEHKVIWAHEKGEPLTPLSAKAFSRLHPRCGTTFLLFVLSLSIVLHTVLVPLLLQIYDPSGTVVRHLYIVGVKLLLMVPISCMAYELIKFAGARPGNPLCRVLSGPGLVLQNLTTHEPDETQLEVALAALEAALGTSAEEAVAVEAFRNEDAECLAQGANVAGSA</sequence>
<dbReference type="OrthoDB" id="9784805at2"/>
<dbReference type="PANTHER" id="PTHR42867:SF1">
    <property type="entry name" value="MEMBRANE PROTEIN-RELATED"/>
    <property type="match status" value="1"/>
</dbReference>
<evidence type="ECO:0000313" key="2">
    <source>
        <dbReference type="EMBL" id="TVM14614.1"/>
    </source>
</evidence>
<feature type="transmembrane region" description="Helical" evidence="1">
    <location>
        <begin position="82"/>
        <end position="104"/>
    </location>
</feature>
<dbReference type="Proteomes" id="UP000448292">
    <property type="component" value="Unassembled WGS sequence"/>
</dbReference>
<evidence type="ECO:0000313" key="3">
    <source>
        <dbReference type="Proteomes" id="UP000448292"/>
    </source>
</evidence>
<accession>A0A7M3MAE7</accession>
<keyword evidence="1" id="KW-0472">Membrane</keyword>
<keyword evidence="1" id="KW-0812">Transmembrane</keyword>
<evidence type="ECO:0000256" key="1">
    <source>
        <dbReference type="SAM" id="Phobius"/>
    </source>
</evidence>
<keyword evidence="3" id="KW-1185">Reference proteome</keyword>
<dbReference type="AlphaFoldDB" id="A0A7M3MAE7"/>
<gene>
    <name evidence="2" type="ORF">DPQ33_17215</name>
</gene>
<dbReference type="EMBL" id="QMIE01000022">
    <property type="protein sequence ID" value="TVM14614.1"/>
    <property type="molecule type" value="Genomic_DNA"/>
</dbReference>
<keyword evidence="1" id="KW-1133">Transmembrane helix</keyword>
<feature type="transmembrane region" description="Helical" evidence="1">
    <location>
        <begin position="124"/>
        <end position="144"/>
    </location>
</feature>
<protein>
    <submittedName>
        <fullName evidence="2">DUF1385 domain-containing protein</fullName>
    </submittedName>
</protein>